<reference evidence="1 2" key="1">
    <citation type="journal article" date="2019" name="Int. J. Syst. Evol. Microbiol.">
        <title>The Global Catalogue of Microorganisms (GCM) 10K type strain sequencing project: providing services to taxonomists for standard genome sequencing and annotation.</title>
        <authorList>
            <consortium name="The Broad Institute Genomics Platform"/>
            <consortium name="The Broad Institute Genome Sequencing Center for Infectious Disease"/>
            <person name="Wu L."/>
            <person name="Ma J."/>
        </authorList>
    </citation>
    <scope>NUCLEOTIDE SEQUENCE [LARGE SCALE GENOMIC DNA]</scope>
    <source>
        <strain evidence="1 2">CGMCC 1.12554</strain>
    </source>
</reference>
<sequence length="302" mass="32373">MNRRTFVTGTALAVPSGFAGCIEETFSTDDTRPDPGDISVDGRLHNETDDPHVFEVKAETDDGYDLVSDSFEVPGGGTETIPGIGVPGATHTFTIAVNETERSETLTLDIEPADHVVDGYVDIRYGTTGEIELSVTPRSESTDPDSVPNLSGYTVSDVAITPNVERESDQDSWGIFVASRSVAAEYFDIDDNRSGEVGGFVAETAFEDGERLVYVQAYAPQTCYELVLGDEPSIDANGLPVVDTELTRTKPIGEPCEDAITPVDLLVRLSFDPDGPPADVIVIQIADSAGTEQEGFQLEAEQ</sequence>
<dbReference type="AlphaFoldDB" id="A0ABD6APE6"/>
<evidence type="ECO:0000313" key="1">
    <source>
        <dbReference type="EMBL" id="MFC7325917.1"/>
    </source>
</evidence>
<gene>
    <name evidence="1" type="ORF">ACFQMF_15220</name>
</gene>
<evidence type="ECO:0000313" key="2">
    <source>
        <dbReference type="Proteomes" id="UP001596545"/>
    </source>
</evidence>
<dbReference type="EMBL" id="JBHTBL010000019">
    <property type="protein sequence ID" value="MFC7325917.1"/>
    <property type="molecule type" value="Genomic_DNA"/>
</dbReference>
<dbReference type="Proteomes" id="UP001596545">
    <property type="component" value="Unassembled WGS sequence"/>
</dbReference>
<protein>
    <submittedName>
        <fullName evidence="1">Uncharacterized protein</fullName>
    </submittedName>
</protein>
<proteinExistence type="predicted"/>
<comment type="caution">
    <text evidence="1">The sequence shown here is derived from an EMBL/GenBank/DDBJ whole genome shotgun (WGS) entry which is preliminary data.</text>
</comment>
<dbReference type="RefSeq" id="WP_256409655.1">
    <property type="nucleotide sequence ID" value="NZ_JANHDN010000006.1"/>
</dbReference>
<keyword evidence="2" id="KW-1185">Reference proteome</keyword>
<dbReference type="PROSITE" id="PS51257">
    <property type="entry name" value="PROKAR_LIPOPROTEIN"/>
    <property type="match status" value="1"/>
</dbReference>
<organism evidence="1 2">
    <name type="scientific">Halorubrum rutilum</name>
    <dbReference type="NCBI Taxonomy" id="1364933"/>
    <lineage>
        <taxon>Archaea</taxon>
        <taxon>Methanobacteriati</taxon>
        <taxon>Methanobacteriota</taxon>
        <taxon>Stenosarchaea group</taxon>
        <taxon>Halobacteria</taxon>
        <taxon>Halobacteriales</taxon>
        <taxon>Haloferacaceae</taxon>
        <taxon>Halorubrum</taxon>
    </lineage>
</organism>
<name>A0ABD6APE6_9EURY</name>
<accession>A0ABD6APE6</accession>